<keyword evidence="1" id="KW-0067">ATP-binding</keyword>
<evidence type="ECO:0000313" key="2">
    <source>
        <dbReference type="Proteomes" id="UP001145114"/>
    </source>
</evidence>
<accession>A0ACC1HLG0</accession>
<keyword evidence="1" id="KW-0378">Hydrolase</keyword>
<comment type="caution">
    <text evidence="1">The sequence shown here is derived from an EMBL/GenBank/DDBJ whole genome shotgun (WGS) entry which is preliminary data.</text>
</comment>
<reference evidence="1" key="1">
    <citation type="submission" date="2022-06" db="EMBL/GenBank/DDBJ databases">
        <title>Phylogenomic reconstructions and comparative analyses of Kickxellomycotina fungi.</title>
        <authorList>
            <person name="Reynolds N.K."/>
            <person name="Stajich J.E."/>
            <person name="Barry K."/>
            <person name="Grigoriev I.V."/>
            <person name="Crous P."/>
            <person name="Smith M.E."/>
        </authorList>
    </citation>
    <scope>NUCLEOTIDE SEQUENCE</scope>
    <source>
        <strain evidence="1">RSA 2271</strain>
    </source>
</reference>
<feature type="non-terminal residue" evidence="1">
    <location>
        <position position="122"/>
    </location>
</feature>
<proteinExistence type="predicted"/>
<keyword evidence="2" id="KW-1185">Reference proteome</keyword>
<gene>
    <name evidence="1" type="primary">SPB4_2</name>
    <name evidence="1" type="ORF">EV182_007391</name>
</gene>
<keyword evidence="1" id="KW-0547">Nucleotide-binding</keyword>
<dbReference type="Proteomes" id="UP001145114">
    <property type="component" value="Unassembled WGS sequence"/>
</dbReference>
<evidence type="ECO:0000313" key="1">
    <source>
        <dbReference type="EMBL" id="KAJ1676845.1"/>
    </source>
</evidence>
<protein>
    <submittedName>
        <fullName evidence="1">ATP-dependent rRNA helicase spb4</fullName>
        <ecNumber evidence="1">3.6.4.13</ecNumber>
    </submittedName>
</protein>
<dbReference type="EMBL" id="JAMZIH010003397">
    <property type="protein sequence ID" value="KAJ1676845.1"/>
    <property type="molecule type" value="Genomic_DNA"/>
</dbReference>
<dbReference type="EC" id="3.6.4.13" evidence="1"/>
<sequence>MSIAVPTFAGEWHTINPKLSQPILDTVASMGFRRMTPVQASAIPLFMQSKDVVVEAVTGSGKTLSYVIPVLEILQRRQEPLQKNSVGAVVVAPTRELAKQVFRVFEAFIKSTGYRLKLYLAI</sequence>
<name>A0ACC1HLG0_9FUNG</name>
<organism evidence="1 2">
    <name type="scientific">Spiromyces aspiralis</name>
    <dbReference type="NCBI Taxonomy" id="68401"/>
    <lineage>
        <taxon>Eukaryota</taxon>
        <taxon>Fungi</taxon>
        <taxon>Fungi incertae sedis</taxon>
        <taxon>Zoopagomycota</taxon>
        <taxon>Kickxellomycotina</taxon>
        <taxon>Kickxellomycetes</taxon>
        <taxon>Kickxellales</taxon>
        <taxon>Kickxellaceae</taxon>
        <taxon>Spiromyces</taxon>
    </lineage>
</organism>
<keyword evidence="1" id="KW-0347">Helicase</keyword>